<evidence type="ECO:0000313" key="6">
    <source>
        <dbReference type="EMBL" id="GGN32347.1"/>
    </source>
</evidence>
<dbReference type="AlphaFoldDB" id="A0A918CUY2"/>
<dbReference type="SMART" id="SM00347">
    <property type="entry name" value="HTH_MARR"/>
    <property type="match status" value="1"/>
</dbReference>
<dbReference type="EMBL" id="BMML01000020">
    <property type="protein sequence ID" value="GGN32347.1"/>
    <property type="molecule type" value="Genomic_DNA"/>
</dbReference>
<dbReference type="GO" id="GO:0003700">
    <property type="term" value="F:DNA-binding transcription factor activity"/>
    <property type="evidence" value="ECO:0007669"/>
    <property type="project" value="InterPro"/>
</dbReference>
<feature type="domain" description="HTH marR-type" evidence="5">
    <location>
        <begin position="7"/>
        <end position="137"/>
    </location>
</feature>
<dbReference type="Pfam" id="PF12802">
    <property type="entry name" value="MarR_2"/>
    <property type="match status" value="1"/>
</dbReference>
<evidence type="ECO:0000313" key="7">
    <source>
        <dbReference type="Proteomes" id="UP000653411"/>
    </source>
</evidence>
<reference evidence="6" key="2">
    <citation type="submission" date="2020-09" db="EMBL/GenBank/DDBJ databases">
        <authorList>
            <person name="Sun Q."/>
            <person name="Zhou Y."/>
        </authorList>
    </citation>
    <scope>NUCLEOTIDE SEQUENCE</scope>
    <source>
        <strain evidence="6">CGMCC 4.7110</strain>
    </source>
</reference>
<reference evidence="6" key="1">
    <citation type="journal article" date="2014" name="Int. J. Syst. Evol. Microbiol.">
        <title>Complete genome sequence of Corynebacterium casei LMG S-19264T (=DSM 44701T), isolated from a smear-ripened cheese.</title>
        <authorList>
            <consortium name="US DOE Joint Genome Institute (JGI-PGF)"/>
            <person name="Walter F."/>
            <person name="Albersmeier A."/>
            <person name="Kalinowski J."/>
            <person name="Ruckert C."/>
        </authorList>
    </citation>
    <scope>NUCLEOTIDE SEQUENCE</scope>
    <source>
        <strain evidence="6">CGMCC 4.7110</strain>
    </source>
</reference>
<evidence type="ECO:0000256" key="3">
    <source>
        <dbReference type="ARBA" id="ARBA00023163"/>
    </source>
</evidence>
<protein>
    <recommendedName>
        <fullName evidence="5">HTH marR-type domain-containing protein</fullName>
    </recommendedName>
</protein>
<dbReference type="PANTHER" id="PTHR33164">
    <property type="entry name" value="TRANSCRIPTIONAL REGULATOR, MARR FAMILY"/>
    <property type="match status" value="1"/>
</dbReference>
<name>A0A918CUY2_9ACTN</name>
<evidence type="ECO:0000256" key="4">
    <source>
        <dbReference type="SAM" id="MobiDB-lite"/>
    </source>
</evidence>
<dbReference type="Proteomes" id="UP000653411">
    <property type="component" value="Unassembled WGS sequence"/>
</dbReference>
<evidence type="ECO:0000256" key="1">
    <source>
        <dbReference type="ARBA" id="ARBA00023015"/>
    </source>
</evidence>
<dbReference type="GO" id="GO:0006950">
    <property type="term" value="P:response to stress"/>
    <property type="evidence" value="ECO:0007669"/>
    <property type="project" value="TreeGrafter"/>
</dbReference>
<dbReference type="InterPro" id="IPR036390">
    <property type="entry name" value="WH_DNA-bd_sf"/>
</dbReference>
<evidence type="ECO:0000259" key="5">
    <source>
        <dbReference type="PROSITE" id="PS50995"/>
    </source>
</evidence>
<keyword evidence="1" id="KW-0805">Transcription regulation</keyword>
<accession>A0A918CUY2</accession>
<dbReference type="Gene3D" id="1.10.10.10">
    <property type="entry name" value="Winged helix-like DNA-binding domain superfamily/Winged helix DNA-binding domain"/>
    <property type="match status" value="1"/>
</dbReference>
<keyword evidence="2" id="KW-0238">DNA-binding</keyword>
<dbReference type="InterPro" id="IPR000835">
    <property type="entry name" value="HTH_MarR-typ"/>
</dbReference>
<sequence length="177" mass="18935">MPSVPSSPDLAHLLSHAERRVVRRLAAVLAEEDCAVEEWRVLSLVGDGRGHPMSEIADHALMPAPSLTKLVDRMVADNLVHRRPDPHDRRRVLLHLTPRGEDLYRRTARRVHADQARLLAETADGGALAHLLGRLTAAAGTPPTAPAEDTPLAPVAEDAPHAAAADAGRTAVRSTSG</sequence>
<comment type="caution">
    <text evidence="6">The sequence shown here is derived from an EMBL/GenBank/DDBJ whole genome shotgun (WGS) entry which is preliminary data.</text>
</comment>
<dbReference type="SUPFAM" id="SSF46785">
    <property type="entry name" value="Winged helix' DNA-binding domain"/>
    <property type="match status" value="1"/>
</dbReference>
<dbReference type="PROSITE" id="PS50995">
    <property type="entry name" value="HTH_MARR_2"/>
    <property type="match status" value="1"/>
</dbReference>
<keyword evidence="7" id="KW-1185">Reference proteome</keyword>
<dbReference type="InterPro" id="IPR036388">
    <property type="entry name" value="WH-like_DNA-bd_sf"/>
</dbReference>
<evidence type="ECO:0000256" key="2">
    <source>
        <dbReference type="ARBA" id="ARBA00023125"/>
    </source>
</evidence>
<dbReference type="PANTHER" id="PTHR33164:SF64">
    <property type="entry name" value="TRANSCRIPTIONAL REGULATOR SLYA"/>
    <property type="match status" value="1"/>
</dbReference>
<dbReference type="InterPro" id="IPR039422">
    <property type="entry name" value="MarR/SlyA-like"/>
</dbReference>
<dbReference type="RefSeq" id="WP_189266972.1">
    <property type="nucleotide sequence ID" value="NZ_BMML01000020.1"/>
</dbReference>
<proteinExistence type="predicted"/>
<feature type="region of interest" description="Disordered" evidence="4">
    <location>
        <begin position="139"/>
        <end position="177"/>
    </location>
</feature>
<keyword evidence="3" id="KW-0804">Transcription</keyword>
<dbReference type="GO" id="GO:0003677">
    <property type="term" value="F:DNA binding"/>
    <property type="evidence" value="ECO:0007669"/>
    <property type="project" value="UniProtKB-KW"/>
</dbReference>
<gene>
    <name evidence="6" type="ORF">GCM10011578_070920</name>
</gene>
<organism evidence="6 7">
    <name type="scientific">Streptomyces fuscichromogenes</name>
    <dbReference type="NCBI Taxonomy" id="1324013"/>
    <lineage>
        <taxon>Bacteria</taxon>
        <taxon>Bacillati</taxon>
        <taxon>Actinomycetota</taxon>
        <taxon>Actinomycetes</taxon>
        <taxon>Kitasatosporales</taxon>
        <taxon>Streptomycetaceae</taxon>
        <taxon>Streptomyces</taxon>
    </lineage>
</organism>